<sequence>MIILDVHARDVVSDFIRDSILDAREFDQEKQLRFYFDKERDGVIIKQCTDIIRTLTQALSMRYGGAPAGPAETCKTETVKDLTKGLALLCIVFNCSDGLNAAFIASLII</sequence>
<feature type="domain" description="Dynein heavy chain hydrolytic ATP-binding dynein motor region" evidence="1">
    <location>
        <begin position="43"/>
        <end position="106"/>
    </location>
</feature>
<dbReference type="InterPro" id="IPR027417">
    <property type="entry name" value="P-loop_NTPase"/>
</dbReference>
<dbReference type="OrthoDB" id="447173at2759"/>
<dbReference type="Gene3D" id="3.40.50.300">
    <property type="entry name" value="P-loop containing nucleotide triphosphate hydrolases"/>
    <property type="match status" value="1"/>
</dbReference>
<dbReference type="GO" id="GO:0007018">
    <property type="term" value="P:microtubule-based movement"/>
    <property type="evidence" value="ECO:0007669"/>
    <property type="project" value="InterPro"/>
</dbReference>
<accession>A0A5J4SCT4</accession>
<dbReference type="AlphaFoldDB" id="A0A5J4SCT4"/>
<proteinExistence type="predicted"/>
<dbReference type="InterPro" id="IPR035699">
    <property type="entry name" value="AAA_6"/>
</dbReference>
<organism evidence="2 3">
    <name type="scientific">Streblomastix strix</name>
    <dbReference type="NCBI Taxonomy" id="222440"/>
    <lineage>
        <taxon>Eukaryota</taxon>
        <taxon>Metamonada</taxon>
        <taxon>Preaxostyla</taxon>
        <taxon>Oxymonadida</taxon>
        <taxon>Streblomastigidae</taxon>
        <taxon>Streblomastix</taxon>
    </lineage>
</organism>
<dbReference type="Proteomes" id="UP000324800">
    <property type="component" value="Unassembled WGS sequence"/>
</dbReference>
<dbReference type="PANTHER" id="PTHR22878:SF63">
    <property type="entry name" value="DYNEIN AXONEMAL HEAVY CHAIN 10"/>
    <property type="match status" value="1"/>
</dbReference>
<evidence type="ECO:0000313" key="3">
    <source>
        <dbReference type="Proteomes" id="UP000324800"/>
    </source>
</evidence>
<dbReference type="GO" id="GO:0051959">
    <property type="term" value="F:dynein light intermediate chain binding"/>
    <property type="evidence" value="ECO:0007669"/>
    <property type="project" value="InterPro"/>
</dbReference>
<gene>
    <name evidence="2" type="ORF">EZS28_052296</name>
</gene>
<dbReference type="EMBL" id="SNRW01040479">
    <property type="protein sequence ID" value="KAA6343668.1"/>
    <property type="molecule type" value="Genomic_DNA"/>
</dbReference>
<reference evidence="2 3" key="1">
    <citation type="submission" date="2019-03" db="EMBL/GenBank/DDBJ databases">
        <title>Single cell metagenomics reveals metabolic interactions within the superorganism composed of flagellate Streblomastix strix and complex community of Bacteroidetes bacteria on its surface.</title>
        <authorList>
            <person name="Treitli S.C."/>
            <person name="Kolisko M."/>
            <person name="Husnik F."/>
            <person name="Keeling P."/>
            <person name="Hampl V."/>
        </authorList>
    </citation>
    <scope>NUCLEOTIDE SEQUENCE [LARGE SCALE GENOMIC DNA]</scope>
    <source>
        <strain evidence="2">ST1C</strain>
    </source>
</reference>
<comment type="caution">
    <text evidence="2">The sequence shown here is derived from an EMBL/GenBank/DDBJ whole genome shotgun (WGS) entry which is preliminary data.</text>
</comment>
<evidence type="ECO:0000313" key="2">
    <source>
        <dbReference type="EMBL" id="KAA6343668.1"/>
    </source>
</evidence>
<dbReference type="InterPro" id="IPR026983">
    <property type="entry name" value="DHC"/>
</dbReference>
<dbReference type="GO" id="GO:0045505">
    <property type="term" value="F:dynein intermediate chain binding"/>
    <property type="evidence" value="ECO:0007669"/>
    <property type="project" value="InterPro"/>
</dbReference>
<name>A0A5J4SCT4_9EUKA</name>
<dbReference type="GO" id="GO:0005524">
    <property type="term" value="F:ATP binding"/>
    <property type="evidence" value="ECO:0007669"/>
    <property type="project" value="InterPro"/>
</dbReference>
<protein>
    <recommendedName>
        <fullName evidence="1">Dynein heavy chain hydrolytic ATP-binding dynein motor region domain-containing protein</fullName>
    </recommendedName>
</protein>
<evidence type="ECO:0000259" key="1">
    <source>
        <dbReference type="Pfam" id="PF12774"/>
    </source>
</evidence>
<dbReference type="GO" id="GO:0030286">
    <property type="term" value="C:dynein complex"/>
    <property type="evidence" value="ECO:0007669"/>
    <property type="project" value="InterPro"/>
</dbReference>
<dbReference type="Pfam" id="PF12774">
    <property type="entry name" value="AAA_6"/>
    <property type="match status" value="1"/>
</dbReference>
<dbReference type="PANTHER" id="PTHR22878">
    <property type="entry name" value="DYNEIN HEAVY CHAIN 6, AXONEMAL-LIKE-RELATED"/>
    <property type="match status" value="1"/>
</dbReference>